<dbReference type="InterPro" id="IPR003834">
    <property type="entry name" value="Cyt_c_assmbl_TM_dom"/>
</dbReference>
<evidence type="ECO:0000256" key="7">
    <source>
        <dbReference type="SAM" id="SignalP"/>
    </source>
</evidence>
<keyword evidence="4 6" id="KW-1133">Transmembrane helix</keyword>
<dbReference type="PANTHER" id="PTHR32234:SF0">
    <property type="entry name" value="THIOL:DISULFIDE INTERCHANGE PROTEIN DSBD"/>
    <property type="match status" value="1"/>
</dbReference>
<evidence type="ECO:0000259" key="8">
    <source>
        <dbReference type="Pfam" id="PF02683"/>
    </source>
</evidence>
<feature type="transmembrane region" description="Helical" evidence="6">
    <location>
        <begin position="395"/>
        <end position="413"/>
    </location>
</feature>
<dbReference type="GO" id="GO:0015035">
    <property type="term" value="F:protein-disulfide reductase activity"/>
    <property type="evidence" value="ECO:0007669"/>
    <property type="project" value="TreeGrafter"/>
</dbReference>
<dbReference type="AlphaFoldDB" id="A0A1H7GDM1"/>
<organism evidence="9 10">
    <name type="scientific">Chitinophaga rupis</name>
    <dbReference type="NCBI Taxonomy" id="573321"/>
    <lineage>
        <taxon>Bacteria</taxon>
        <taxon>Pseudomonadati</taxon>
        <taxon>Bacteroidota</taxon>
        <taxon>Chitinophagia</taxon>
        <taxon>Chitinophagales</taxon>
        <taxon>Chitinophagaceae</taxon>
        <taxon>Chitinophaga</taxon>
    </lineage>
</organism>
<feature type="transmembrane region" description="Helical" evidence="6">
    <location>
        <begin position="433"/>
        <end position="454"/>
    </location>
</feature>
<evidence type="ECO:0000256" key="5">
    <source>
        <dbReference type="ARBA" id="ARBA00023136"/>
    </source>
</evidence>
<evidence type="ECO:0000256" key="1">
    <source>
        <dbReference type="ARBA" id="ARBA00004141"/>
    </source>
</evidence>
<protein>
    <submittedName>
        <fullName evidence="9">Thiol:disulfide interchange protein DsbD</fullName>
    </submittedName>
</protein>
<feature type="signal peptide" evidence="7">
    <location>
        <begin position="1"/>
        <end position="20"/>
    </location>
</feature>
<dbReference type="GO" id="GO:0045454">
    <property type="term" value="P:cell redox homeostasis"/>
    <property type="evidence" value="ECO:0007669"/>
    <property type="project" value="TreeGrafter"/>
</dbReference>
<dbReference type="OrthoDB" id="9811036at2"/>
<dbReference type="InterPro" id="IPR036249">
    <property type="entry name" value="Thioredoxin-like_sf"/>
</dbReference>
<dbReference type="GO" id="GO:0017004">
    <property type="term" value="P:cytochrome complex assembly"/>
    <property type="evidence" value="ECO:0007669"/>
    <property type="project" value="UniProtKB-KW"/>
</dbReference>
<dbReference type="STRING" id="573321.SAMN04488505_10143"/>
<feature type="transmembrane region" description="Helical" evidence="6">
    <location>
        <begin position="466"/>
        <end position="483"/>
    </location>
</feature>
<feature type="transmembrane region" description="Helical" evidence="6">
    <location>
        <begin position="200"/>
        <end position="224"/>
    </location>
</feature>
<evidence type="ECO:0000256" key="2">
    <source>
        <dbReference type="ARBA" id="ARBA00022692"/>
    </source>
</evidence>
<dbReference type="PANTHER" id="PTHR32234">
    <property type="entry name" value="THIOL:DISULFIDE INTERCHANGE PROTEIN DSBD"/>
    <property type="match status" value="1"/>
</dbReference>
<dbReference type="SUPFAM" id="SSF52833">
    <property type="entry name" value="Thioredoxin-like"/>
    <property type="match status" value="1"/>
</dbReference>
<keyword evidence="2 6" id="KW-0812">Transmembrane</keyword>
<sequence>MKHLFVFLLYMLGATAVAHAQDSTAPVVKWQYSAEKKNDGEYVLHLKGTIDKGWQLFSTTMSDDEPNTRVVLDTTAAATATLTNVTEAGKLNSRKEPLLDNANIKFFENEVELLATVKLKPGANKVAGSVNFMAIKGEEVVGPEETAFKFNLDAAGNLTSVAAGLQESSDAAQTLKRNNIVLDSPANTCGGIGHEGKKSLWGIFILGMLGGFIALLTPCVFPMIPLTVSFFTKKTKEKSKGVMNASLYGFFIFLIYVLLSLPFHFLTSLNPEILNNISTNIWLNLAFFVIFIVFAISFFGYFEITLPSGLASKVDAKTSVGGVIGIFFMALTLALVSFSCTGPILGSLLAGSLSTDGGAMQLTMGMAGFGFALALPFAVFAMFPGWLNSIPKSGGWLTTVKVVLGFLEVAMAIKFLSNADLVKHWGLLKREVFFGIWIIIGVCIVLYLLGKIRFPHDAPLKKLSPTRLVFTLIFAAFTLYLLPGVTNTPYANRALISGFPPPLTYSVYGEDAAKGKGVEANVVNDYEKALQLAKAQHKPLLLDFTGWACVNCRKMEENVWPKDEVKTIIKDDYILVSLYVDDRKLLPEDAQFLFTTGTGHKKEIKTIGDKFATMQTENFSNNSQPFYVLISPDEKLLTRPVGYTPDAKAYASWLKCGLEAFKSSNVAINK</sequence>
<feature type="chain" id="PRO_5011605087" evidence="7">
    <location>
        <begin position="21"/>
        <end position="670"/>
    </location>
</feature>
<dbReference type="RefSeq" id="WP_089906155.1">
    <property type="nucleotide sequence ID" value="NZ_FOBB01000001.1"/>
</dbReference>
<accession>A0A1H7GDM1</accession>
<keyword evidence="3" id="KW-0201">Cytochrome c-type biogenesis</keyword>
<dbReference type="GO" id="GO:0016020">
    <property type="term" value="C:membrane"/>
    <property type="evidence" value="ECO:0007669"/>
    <property type="project" value="UniProtKB-SubCell"/>
</dbReference>
<dbReference type="EMBL" id="FOBB01000001">
    <property type="protein sequence ID" value="SEK35587.1"/>
    <property type="molecule type" value="Genomic_DNA"/>
</dbReference>
<dbReference type="Pfam" id="PF13899">
    <property type="entry name" value="Thioredoxin_7"/>
    <property type="match status" value="1"/>
</dbReference>
<proteinExistence type="predicted"/>
<feature type="transmembrane region" description="Helical" evidence="6">
    <location>
        <begin position="245"/>
        <end position="266"/>
    </location>
</feature>
<evidence type="ECO:0000256" key="4">
    <source>
        <dbReference type="ARBA" id="ARBA00022989"/>
    </source>
</evidence>
<feature type="transmembrane region" description="Helical" evidence="6">
    <location>
        <begin position="323"/>
        <end position="350"/>
    </location>
</feature>
<gene>
    <name evidence="9" type="ORF">SAMN04488505_10143</name>
</gene>
<evidence type="ECO:0000256" key="3">
    <source>
        <dbReference type="ARBA" id="ARBA00022748"/>
    </source>
</evidence>
<feature type="domain" description="Cytochrome C biogenesis protein transmembrane" evidence="8">
    <location>
        <begin position="204"/>
        <end position="417"/>
    </location>
</feature>
<keyword evidence="10" id="KW-1185">Reference proteome</keyword>
<evidence type="ECO:0000256" key="6">
    <source>
        <dbReference type="SAM" id="Phobius"/>
    </source>
</evidence>
<keyword evidence="5 6" id="KW-0472">Membrane</keyword>
<dbReference type="Gene3D" id="3.40.30.10">
    <property type="entry name" value="Glutaredoxin"/>
    <property type="match status" value="1"/>
</dbReference>
<reference evidence="9 10" key="1">
    <citation type="submission" date="2016-10" db="EMBL/GenBank/DDBJ databases">
        <authorList>
            <person name="de Groot N.N."/>
        </authorList>
    </citation>
    <scope>NUCLEOTIDE SEQUENCE [LARGE SCALE GENOMIC DNA]</scope>
    <source>
        <strain evidence="9 10">DSM 21039</strain>
    </source>
</reference>
<feature type="transmembrane region" description="Helical" evidence="6">
    <location>
        <begin position="281"/>
        <end position="302"/>
    </location>
</feature>
<dbReference type="Proteomes" id="UP000198984">
    <property type="component" value="Unassembled WGS sequence"/>
</dbReference>
<evidence type="ECO:0000313" key="9">
    <source>
        <dbReference type="EMBL" id="SEK35587.1"/>
    </source>
</evidence>
<comment type="subcellular location">
    <subcellularLocation>
        <location evidence="1">Membrane</location>
        <topology evidence="1">Multi-pass membrane protein</topology>
    </subcellularLocation>
</comment>
<feature type="transmembrane region" description="Helical" evidence="6">
    <location>
        <begin position="362"/>
        <end position="383"/>
    </location>
</feature>
<keyword evidence="7" id="KW-0732">Signal</keyword>
<dbReference type="Pfam" id="PF02683">
    <property type="entry name" value="DsbD_TM"/>
    <property type="match status" value="1"/>
</dbReference>
<name>A0A1H7GDM1_9BACT</name>
<evidence type="ECO:0000313" key="10">
    <source>
        <dbReference type="Proteomes" id="UP000198984"/>
    </source>
</evidence>